<organism evidence="2 3">
    <name type="scientific">Rhodococcus oxybenzonivorans</name>
    <dbReference type="NCBI Taxonomy" id="1990687"/>
    <lineage>
        <taxon>Bacteria</taxon>
        <taxon>Bacillati</taxon>
        <taxon>Actinomycetota</taxon>
        <taxon>Actinomycetes</taxon>
        <taxon>Mycobacteriales</taxon>
        <taxon>Nocardiaceae</taxon>
        <taxon>Rhodococcus</taxon>
    </lineage>
</organism>
<dbReference type="Gene3D" id="3.40.50.12780">
    <property type="entry name" value="N-terminal domain of ligase-like"/>
    <property type="match status" value="1"/>
</dbReference>
<dbReference type="InterPro" id="IPR042099">
    <property type="entry name" value="ANL_N_sf"/>
</dbReference>
<dbReference type="SUPFAM" id="SSF56801">
    <property type="entry name" value="Acetyl-CoA synthetase-like"/>
    <property type="match status" value="1"/>
</dbReference>
<gene>
    <name evidence="2" type="ORF">CBI38_32980</name>
</gene>
<keyword evidence="3" id="KW-1185">Reference proteome</keyword>
<feature type="region of interest" description="Disordered" evidence="1">
    <location>
        <begin position="95"/>
        <end position="116"/>
    </location>
</feature>
<name>A0A2S2C5V6_9NOCA</name>
<protein>
    <submittedName>
        <fullName evidence="2">Uncharacterized protein</fullName>
    </submittedName>
</protein>
<accession>A0A2S2C5V6</accession>
<dbReference type="KEGG" id="roz:CBI38_32980"/>
<dbReference type="OrthoDB" id="580775at2"/>
<dbReference type="EMBL" id="CP021355">
    <property type="protein sequence ID" value="AWK76277.1"/>
    <property type="molecule type" value="Genomic_DNA"/>
</dbReference>
<proteinExistence type="predicted"/>
<keyword evidence="2" id="KW-0614">Plasmid</keyword>
<evidence type="ECO:0000313" key="3">
    <source>
        <dbReference type="Proteomes" id="UP000245711"/>
    </source>
</evidence>
<evidence type="ECO:0000313" key="2">
    <source>
        <dbReference type="EMBL" id="AWK76277.1"/>
    </source>
</evidence>
<dbReference type="AlphaFoldDB" id="A0A2S2C5V6"/>
<reference evidence="2 3" key="1">
    <citation type="submission" date="2017-05" db="EMBL/GenBank/DDBJ databases">
        <title>Isolation of Rhodococcus sp. S2-17 biodegrading of BP-3.</title>
        <authorList>
            <person name="Lee Y."/>
            <person name="Kim K.H."/>
            <person name="Chun B.H."/>
            <person name="Jung H.S."/>
            <person name="Jeon C.O."/>
        </authorList>
    </citation>
    <scope>NUCLEOTIDE SEQUENCE [LARGE SCALE GENOMIC DNA]</scope>
    <source>
        <strain evidence="2 3">S2-17</strain>
        <plasmid evidence="3">prb98</plasmid>
    </source>
</reference>
<feature type="compositionally biased region" description="Polar residues" evidence="1">
    <location>
        <begin position="98"/>
        <end position="113"/>
    </location>
</feature>
<dbReference type="PANTHER" id="PTHR43845:SF1">
    <property type="entry name" value="BLR5969 PROTEIN"/>
    <property type="match status" value="1"/>
</dbReference>
<evidence type="ECO:0000256" key="1">
    <source>
        <dbReference type="SAM" id="MobiDB-lite"/>
    </source>
</evidence>
<dbReference type="RefSeq" id="WP_109335741.1">
    <property type="nucleotide sequence ID" value="NZ_CP021355.1"/>
</dbReference>
<dbReference type="Proteomes" id="UP000245711">
    <property type="component" value="Plasmid pRB98"/>
</dbReference>
<sequence>MSVPDSDVWNAVETVDRSELIAKQNAVLPERIEKAYVEGGLYRKMYDAAGVSPGDYGSRADLGRLPLVSKDMVRAFRAETGDPYGGLSSGVVPGASISHGSGTSGTPTLQVSSPADRETVADELASMFWMAGAREGTRILTMQNFGVRVELTLPLAAFKIGAVHILPDLGSASVDQLEFLRPEVTWAYPGWLDGLSAAAAKSGRKLDAVLDSLETLWWGGRYLSPLKRSRLQEQVGATIYEMGGMGDVGLHTSSCSAQDGMHIREDLFVVETIDPDSGQPLTDGSPGELVFTSLWDEGMNHVRWRSDDIGMVKSEPCSCGRTSARIFQLGRVWERTVVDGVLVMPGQVDDILYDVTEQDVPFQLVRSADGSRPAFLRVAVPSDGGVSVDDLGATVCSRLGVELEVRATTTEELVGSAGAKYAHKYAQVKDE</sequence>
<geneLocation type="plasmid" evidence="3">
    <name>prb98</name>
</geneLocation>
<dbReference type="PANTHER" id="PTHR43845">
    <property type="entry name" value="BLR5969 PROTEIN"/>
    <property type="match status" value="1"/>
</dbReference>